<dbReference type="InterPro" id="IPR051604">
    <property type="entry name" value="Ergot_Alk_Oxidoreductase"/>
</dbReference>
<dbReference type="InterPro" id="IPR008030">
    <property type="entry name" value="NmrA-like"/>
</dbReference>
<evidence type="ECO:0000259" key="1">
    <source>
        <dbReference type="Pfam" id="PF05368"/>
    </source>
</evidence>
<dbReference type="RefSeq" id="WP_079540001.1">
    <property type="nucleotide sequence ID" value="NZ_LT670844.1"/>
</dbReference>
<sequence length="293" mass="31542">MILVSGATGLNGQELLRVLSAKGVAVRALVRNPAKADAIAALPHVQLVQGDMARPETLAAALRDVERAMLISSSAPDMLEVQSNFIDAAKRAGVKHVIKLSGIMPELDSAFRFARMHGEIEQRLEASGLAFTHLRAGEFMPAYFRQVPNIVAKGAMFLPMEDARIASIDVGDIAEITARVLTGSGHEGKIYPLTGPEALTMTEVAEKLSAATGKTIRYVNVPPEDARKAQLAAGMPPYLADALFELFAERRNGKEAAVWPDAGTLLGRRPKSFDEFARRHAAIFRGEAPPPKV</sequence>
<proteinExistence type="predicted"/>
<protein>
    <submittedName>
        <fullName evidence="2">Uncharacterized conserved protein YbjT, contains NAD(P)-binding and DUF2867 domains</fullName>
    </submittedName>
</protein>
<dbReference type="InterPro" id="IPR036291">
    <property type="entry name" value="NAD(P)-bd_dom_sf"/>
</dbReference>
<evidence type="ECO:0000313" key="2">
    <source>
        <dbReference type="EMBL" id="SHK57881.1"/>
    </source>
</evidence>
<organism evidence="2 3">
    <name type="scientific">Bradyrhizobium lablabi</name>
    <dbReference type="NCBI Taxonomy" id="722472"/>
    <lineage>
        <taxon>Bacteria</taxon>
        <taxon>Pseudomonadati</taxon>
        <taxon>Pseudomonadota</taxon>
        <taxon>Alphaproteobacteria</taxon>
        <taxon>Hyphomicrobiales</taxon>
        <taxon>Nitrobacteraceae</taxon>
        <taxon>Bradyrhizobium</taxon>
    </lineage>
</organism>
<dbReference type="SUPFAM" id="SSF51735">
    <property type="entry name" value="NAD(P)-binding Rossmann-fold domains"/>
    <property type="match status" value="1"/>
</dbReference>
<dbReference type="PANTHER" id="PTHR43162">
    <property type="match status" value="1"/>
</dbReference>
<dbReference type="Gene3D" id="3.40.50.720">
    <property type="entry name" value="NAD(P)-binding Rossmann-like Domain"/>
    <property type="match status" value="1"/>
</dbReference>
<dbReference type="PANTHER" id="PTHR43162:SF1">
    <property type="entry name" value="PRESTALK A DIFFERENTIATION PROTEIN A"/>
    <property type="match status" value="1"/>
</dbReference>
<evidence type="ECO:0000313" key="3">
    <source>
        <dbReference type="Proteomes" id="UP000189935"/>
    </source>
</evidence>
<dbReference type="AlphaFoldDB" id="A0A1M6TLP8"/>
<gene>
    <name evidence="2" type="ORF">SAMN05444159_3630</name>
</gene>
<dbReference type="Proteomes" id="UP000189935">
    <property type="component" value="Chromosome I"/>
</dbReference>
<reference evidence="2 3" key="1">
    <citation type="submission" date="2016-11" db="EMBL/GenBank/DDBJ databases">
        <authorList>
            <person name="Jaros S."/>
            <person name="Januszkiewicz K."/>
            <person name="Wedrychowicz H."/>
        </authorList>
    </citation>
    <scope>NUCLEOTIDE SEQUENCE [LARGE SCALE GENOMIC DNA]</scope>
    <source>
        <strain evidence="2 3">GAS499</strain>
    </source>
</reference>
<dbReference type="Pfam" id="PF05368">
    <property type="entry name" value="NmrA"/>
    <property type="match status" value="1"/>
</dbReference>
<feature type="domain" description="NmrA-like" evidence="1">
    <location>
        <begin position="2"/>
        <end position="276"/>
    </location>
</feature>
<dbReference type="Gene3D" id="3.90.25.10">
    <property type="entry name" value="UDP-galactose 4-epimerase, domain 1"/>
    <property type="match status" value="1"/>
</dbReference>
<name>A0A1M6TLP8_9BRAD</name>
<accession>A0A1M6TLP8</accession>
<dbReference type="EMBL" id="LT670844">
    <property type="protein sequence ID" value="SHK57881.1"/>
    <property type="molecule type" value="Genomic_DNA"/>
</dbReference>
<dbReference type="OrthoDB" id="109735at2"/>
<dbReference type="CDD" id="cd05269">
    <property type="entry name" value="TMR_SDR_a"/>
    <property type="match status" value="1"/>
</dbReference>